<protein>
    <submittedName>
        <fullName evidence="2">Pentapeptide repeat-containing protein</fullName>
    </submittedName>
</protein>
<dbReference type="AlphaFoldDB" id="A0A7D5KC29"/>
<feature type="transmembrane region" description="Helical" evidence="1">
    <location>
        <begin position="564"/>
        <end position="584"/>
    </location>
</feature>
<evidence type="ECO:0000313" key="2">
    <source>
        <dbReference type="EMBL" id="QLG48261.1"/>
    </source>
</evidence>
<keyword evidence="1" id="KW-0812">Transmembrane</keyword>
<dbReference type="KEGG" id="haly:HYG82_05060"/>
<dbReference type="Proteomes" id="UP000509241">
    <property type="component" value="Chromosome"/>
</dbReference>
<dbReference type="OrthoDB" id="199127at2157"/>
<gene>
    <name evidence="2" type="ORF">HYG82_05060</name>
</gene>
<keyword evidence="3" id="KW-1185">Reference proteome</keyword>
<organism evidence="2 3">
    <name type="scientific">Natrinema halophilum</name>
    <dbReference type="NCBI Taxonomy" id="1699371"/>
    <lineage>
        <taxon>Archaea</taxon>
        <taxon>Methanobacteriati</taxon>
        <taxon>Methanobacteriota</taxon>
        <taxon>Stenosarchaea group</taxon>
        <taxon>Halobacteria</taxon>
        <taxon>Halobacteriales</taxon>
        <taxon>Natrialbaceae</taxon>
        <taxon>Natrinema</taxon>
    </lineage>
</organism>
<evidence type="ECO:0000313" key="3">
    <source>
        <dbReference type="Proteomes" id="UP000509241"/>
    </source>
</evidence>
<sequence length="616" mass="66535">MCCQYEFDPSAWKNANDGRCFVYDSDLEDGVWSCPHDAVDGFDHCVFHLDSDARPEGCSVERALLSLLRSTRDQPSDPGTVETTIIGARLDNLSLPNALVSGSHQFPIDLRHATVDGSVVLRGARVVQPLRLCGVTIGGDIDLDGATVAHRLDLSGATIEGDFTLRETVFRETVSVYDVTIGGHVEAKDAAFEKTATFDEATVHDRSSFWGATFSGPARFSGLTVDDTIQFNYATFEDDAAFHGFECEQMLAIEASFEHGGTFIDTTVDGSGDFAGASVPDHLTFERASIGDTLSLDGGTIESIDFDGATIDGRLSAERITVTDRLSLEESQCPSGVDVRGGDIETLSVSLTLAERDAVRVDCRDTSIRSGTLRQPSDGFVLYDVADGTLGDVRFEAPSASNALTGTRFSQTTFEDFDFDHHLDALAAANWDLHATVAPELYRSVGGDESVDERSDPGVLESTYLKAKNGAQKTGSDNVAAEFFLRQLRHRRSGHARSFRENSGFARLKPATRWLRNAGLDLLAGYGERPLRVVGASLGVILGFALLYAVLLPELPPYGSTAGYLVLSFEGFITLVLGGAAAIPNPRIRLLAELEGFIGAFLIALFVFTLTRSIHR</sequence>
<evidence type="ECO:0000256" key="1">
    <source>
        <dbReference type="SAM" id="Phobius"/>
    </source>
</evidence>
<dbReference type="EMBL" id="CP058601">
    <property type="protein sequence ID" value="QLG48261.1"/>
    <property type="molecule type" value="Genomic_DNA"/>
</dbReference>
<dbReference type="RefSeq" id="WP_179260000.1">
    <property type="nucleotide sequence ID" value="NZ_CP058601.1"/>
</dbReference>
<feature type="transmembrane region" description="Helical" evidence="1">
    <location>
        <begin position="590"/>
        <end position="610"/>
    </location>
</feature>
<dbReference type="GeneID" id="56032637"/>
<keyword evidence="1" id="KW-1133">Transmembrane helix</keyword>
<accession>A0A7D5KC29</accession>
<name>A0A7D5KC29_9EURY</name>
<reference evidence="2 3" key="1">
    <citation type="submission" date="2020-07" db="EMBL/GenBank/DDBJ databases">
        <authorList>
            <person name="Cui H."/>
        </authorList>
    </citation>
    <scope>NUCLEOTIDE SEQUENCE [LARGE SCALE GENOMIC DNA]</scope>
    <source>
        <strain evidence="2 3">YPL8</strain>
    </source>
</reference>
<feature type="transmembrane region" description="Helical" evidence="1">
    <location>
        <begin position="533"/>
        <end position="552"/>
    </location>
</feature>
<proteinExistence type="predicted"/>
<keyword evidence="1" id="KW-0472">Membrane</keyword>